<accession>A0A0B7ARK3</accession>
<gene>
    <name evidence="1" type="primary">ORF132155</name>
</gene>
<protein>
    <submittedName>
        <fullName evidence="1">Uncharacterized protein</fullName>
    </submittedName>
</protein>
<sequence length="49" mass="5876">SRKRRRPRETLIMNFAKRSKKYLSLIPWKRLSCPEQSGMEKLLQALCNI</sequence>
<name>A0A0B7ARK3_9EUPU</name>
<proteinExistence type="predicted"/>
<organism evidence="1">
    <name type="scientific">Arion vulgaris</name>
    <dbReference type="NCBI Taxonomy" id="1028688"/>
    <lineage>
        <taxon>Eukaryota</taxon>
        <taxon>Metazoa</taxon>
        <taxon>Spiralia</taxon>
        <taxon>Lophotrochozoa</taxon>
        <taxon>Mollusca</taxon>
        <taxon>Gastropoda</taxon>
        <taxon>Heterobranchia</taxon>
        <taxon>Euthyneura</taxon>
        <taxon>Panpulmonata</taxon>
        <taxon>Eupulmonata</taxon>
        <taxon>Stylommatophora</taxon>
        <taxon>Helicina</taxon>
        <taxon>Arionoidea</taxon>
        <taxon>Arionidae</taxon>
        <taxon>Arion</taxon>
    </lineage>
</organism>
<dbReference type="AlphaFoldDB" id="A0A0B7ARK3"/>
<evidence type="ECO:0000313" key="1">
    <source>
        <dbReference type="EMBL" id="CEK82540.1"/>
    </source>
</evidence>
<feature type="non-terminal residue" evidence="1">
    <location>
        <position position="1"/>
    </location>
</feature>
<reference evidence="1" key="1">
    <citation type="submission" date="2014-12" db="EMBL/GenBank/DDBJ databases">
        <title>Insight into the proteome of Arion vulgaris.</title>
        <authorList>
            <person name="Aradska J."/>
            <person name="Bulat T."/>
            <person name="Smidak R."/>
            <person name="Sarate P."/>
            <person name="Gangsoo J."/>
            <person name="Sialana F."/>
            <person name="Bilban M."/>
            <person name="Lubec G."/>
        </authorList>
    </citation>
    <scope>NUCLEOTIDE SEQUENCE</scope>
    <source>
        <tissue evidence="1">Skin</tissue>
    </source>
</reference>
<dbReference type="EMBL" id="HACG01035675">
    <property type="protein sequence ID" value="CEK82540.1"/>
    <property type="molecule type" value="Transcribed_RNA"/>
</dbReference>